<evidence type="ECO:0000313" key="10">
    <source>
        <dbReference type="Proteomes" id="UP000017836"/>
    </source>
</evidence>
<dbReference type="FunFam" id="3.20.20.80:FF:000005">
    <property type="entry name" value="Glucan endo-1,3-beta-glucosidase 14"/>
    <property type="match status" value="1"/>
</dbReference>
<feature type="signal peptide" evidence="8">
    <location>
        <begin position="1"/>
        <end position="26"/>
    </location>
</feature>
<dbReference type="InterPro" id="IPR017853">
    <property type="entry name" value="GH"/>
</dbReference>
<dbReference type="GO" id="GO:0042973">
    <property type="term" value="F:glucan endo-1,3-beta-D-glucosidase activity"/>
    <property type="evidence" value="ECO:0007669"/>
    <property type="project" value="UniProtKB-EC"/>
</dbReference>
<keyword evidence="5" id="KW-0378">Hydrolase</keyword>
<dbReference type="InterPro" id="IPR044965">
    <property type="entry name" value="Glyco_hydro_17_plant"/>
</dbReference>
<evidence type="ECO:0000256" key="2">
    <source>
        <dbReference type="ARBA" id="ARBA00008773"/>
    </source>
</evidence>
<evidence type="ECO:0000256" key="7">
    <source>
        <dbReference type="RuleBase" id="RU004335"/>
    </source>
</evidence>
<feature type="chain" id="PRO_5004808012" description="glucan endo-1,3-beta-D-glucosidase" evidence="8">
    <location>
        <begin position="27"/>
        <end position="412"/>
    </location>
</feature>
<dbReference type="EMBL" id="KI393888">
    <property type="protein sequence ID" value="ERN06714.1"/>
    <property type="molecule type" value="Genomic_DNA"/>
</dbReference>
<proteinExistence type="inferred from homology"/>
<organism evidence="9 10">
    <name type="scientific">Amborella trichopoda</name>
    <dbReference type="NCBI Taxonomy" id="13333"/>
    <lineage>
        <taxon>Eukaryota</taxon>
        <taxon>Viridiplantae</taxon>
        <taxon>Streptophyta</taxon>
        <taxon>Embryophyta</taxon>
        <taxon>Tracheophyta</taxon>
        <taxon>Spermatophyta</taxon>
        <taxon>Magnoliopsida</taxon>
        <taxon>Amborellales</taxon>
        <taxon>Amborellaceae</taxon>
        <taxon>Amborella</taxon>
    </lineage>
</organism>
<dbReference type="PANTHER" id="PTHR32227">
    <property type="entry name" value="GLUCAN ENDO-1,3-BETA-GLUCOSIDASE BG1-RELATED-RELATED"/>
    <property type="match status" value="1"/>
</dbReference>
<dbReference type="Proteomes" id="UP000017836">
    <property type="component" value="Unassembled WGS sequence"/>
</dbReference>
<dbReference type="SUPFAM" id="SSF51445">
    <property type="entry name" value="(Trans)glycosidases"/>
    <property type="match status" value="1"/>
</dbReference>
<evidence type="ECO:0000256" key="3">
    <source>
        <dbReference type="ARBA" id="ARBA00012780"/>
    </source>
</evidence>
<evidence type="ECO:0000256" key="6">
    <source>
        <dbReference type="ARBA" id="ARBA00023295"/>
    </source>
</evidence>
<keyword evidence="4 8" id="KW-0732">Signal</keyword>
<accession>W1PGA6</accession>
<evidence type="ECO:0000256" key="1">
    <source>
        <dbReference type="ARBA" id="ARBA00000382"/>
    </source>
</evidence>
<dbReference type="HOGENOM" id="CLU_024953_1_2_1"/>
<comment type="catalytic activity">
    <reaction evidence="1">
        <text>Hydrolysis of (1-&gt;3)-beta-D-glucosidic linkages in (1-&gt;3)-beta-D-glucans.</text>
        <dbReference type="EC" id="3.2.1.39"/>
    </reaction>
</comment>
<dbReference type="Pfam" id="PF00332">
    <property type="entry name" value="Glyco_hydro_17"/>
    <property type="match status" value="1"/>
</dbReference>
<dbReference type="Gramene" id="ERN06714">
    <property type="protein sequence ID" value="ERN06714"/>
    <property type="gene ID" value="AMTR_s00058p00220600"/>
</dbReference>
<name>W1PGA6_AMBTC</name>
<dbReference type="STRING" id="13333.W1PGA6"/>
<dbReference type="AlphaFoldDB" id="W1PGA6"/>
<dbReference type="Gene3D" id="3.20.20.80">
    <property type="entry name" value="Glycosidases"/>
    <property type="match status" value="1"/>
</dbReference>
<evidence type="ECO:0000256" key="5">
    <source>
        <dbReference type="ARBA" id="ARBA00022801"/>
    </source>
</evidence>
<dbReference type="OMA" id="YHVGAID"/>
<dbReference type="EC" id="3.2.1.39" evidence="3"/>
<dbReference type="InterPro" id="IPR000490">
    <property type="entry name" value="Glyco_hydro_17"/>
</dbReference>
<sequence length="412" mass="45484">MAAITPVLFSLFLILAGFSYQEGATALGINYGQVANNLPSPNQVVSLLNFLKISKAKIYDTNPQVLTAFSNTGIDLIVTLENELLWTMADPEQAIQWVSTHIKPYVPSTKISGILIGNEIFTNGDPTLMANLVPAMVGIRNALARLDLASSIWVSTDHSLAVLGSSYPPSSGFFRQDLVGLMTPLLEFLAATNAPFWINAYPYFAYKDDPSRISLEYALFEPNPGMYDPYTKIFYDNMLYAQVDAAIFALSKLGFGGLEVRVSETGWPSKGDQNEAGATLQNAQTYNRNLLQRQLHNEGTPLKPKQRLEIYLFALFNENLKPGPTSERNYGIYQPDGTMAYNVGLTSLETSSAASASSDALASNATKKTLKKLVHVARWGNRINHMPPPYIHTYISCILLAEFVIIKDQKKY</sequence>
<protein>
    <recommendedName>
        <fullName evidence="3">glucan endo-1,3-beta-D-glucosidase</fullName>
        <ecNumber evidence="3">3.2.1.39</ecNumber>
    </recommendedName>
</protein>
<dbReference type="GO" id="GO:0005886">
    <property type="term" value="C:plasma membrane"/>
    <property type="evidence" value="ECO:0000318"/>
    <property type="project" value="GO_Central"/>
</dbReference>
<dbReference type="eggNOG" id="ENOG502QU96">
    <property type="taxonomic scope" value="Eukaryota"/>
</dbReference>
<keyword evidence="6" id="KW-0326">Glycosidase</keyword>
<evidence type="ECO:0000256" key="8">
    <source>
        <dbReference type="SAM" id="SignalP"/>
    </source>
</evidence>
<dbReference type="GO" id="GO:0005975">
    <property type="term" value="P:carbohydrate metabolic process"/>
    <property type="evidence" value="ECO:0007669"/>
    <property type="project" value="InterPro"/>
</dbReference>
<evidence type="ECO:0000256" key="4">
    <source>
        <dbReference type="ARBA" id="ARBA00022729"/>
    </source>
</evidence>
<evidence type="ECO:0000313" key="9">
    <source>
        <dbReference type="EMBL" id="ERN06714.1"/>
    </source>
</evidence>
<gene>
    <name evidence="9" type="ORF">AMTR_s00058p00220600</name>
</gene>
<keyword evidence="10" id="KW-1185">Reference proteome</keyword>
<reference evidence="10" key="1">
    <citation type="journal article" date="2013" name="Science">
        <title>The Amborella genome and the evolution of flowering plants.</title>
        <authorList>
            <consortium name="Amborella Genome Project"/>
        </authorList>
    </citation>
    <scope>NUCLEOTIDE SEQUENCE [LARGE SCALE GENOMIC DNA]</scope>
</reference>
<comment type="similarity">
    <text evidence="2 7">Belongs to the glycosyl hydrolase 17 family.</text>
</comment>